<sequence>MTRPKFRPCPSCQTPNQASRKSCYVCFGSLSTKKKKNDKVVSLDRQWGQSVKKSRNVGRVIDSARIAVRKLEAVGYKPILFIGKQNKASNKWVADVITHLHPTPVTKMFLEKMQRAYEFILTKSTSTAQQPDSDIPTAEQHNSPSEEQCNGSILEPETLAVEQPEPESLAVEQPELESLAVEQPEPESLAVEQPEPESLAVEQPEPESLAVEQPELESLAVEQPMKPTKESETLFILNLVPLSSQYSSTSLSPPSSTTFPAGLPSESSPPPPPLPCSKLLRQRKKRTKTSVCSAAPSATSVSPPSLIPTDLSFPQSCPPPAASSISQSLRQEGPCVKKRRKGCRKCSRQKIFLFDKIVGERINEGKAELKVHWLPCTVCGKTWDDTWEPASEFQHFLPESTNPNQLSP</sequence>
<feature type="compositionally biased region" description="Polar residues" evidence="1">
    <location>
        <begin position="139"/>
        <end position="150"/>
    </location>
</feature>
<evidence type="ECO:0000313" key="2">
    <source>
        <dbReference type="Proteomes" id="UP000515129"/>
    </source>
</evidence>
<reference evidence="3" key="1">
    <citation type="submission" date="2025-08" db="UniProtKB">
        <authorList>
            <consortium name="RefSeq"/>
        </authorList>
    </citation>
    <scope>IDENTIFICATION</scope>
    <source>
        <strain evidence="3">Wakin</strain>
        <tissue evidence="3">Muscle</tissue>
    </source>
</reference>
<feature type="compositionally biased region" description="Low complexity" evidence="1">
    <location>
        <begin position="245"/>
        <end position="266"/>
    </location>
</feature>
<protein>
    <submittedName>
        <fullName evidence="3">Calphotin-like isoform X1</fullName>
    </submittedName>
</protein>
<proteinExistence type="predicted"/>
<dbReference type="KEGG" id="caua:113075975"/>
<dbReference type="GeneID" id="113075975"/>
<evidence type="ECO:0000313" key="3">
    <source>
        <dbReference type="RefSeq" id="XP_026104405.1"/>
    </source>
</evidence>
<dbReference type="OrthoDB" id="8964506at2759"/>
<evidence type="ECO:0000256" key="1">
    <source>
        <dbReference type="SAM" id="MobiDB-lite"/>
    </source>
</evidence>
<keyword evidence="2" id="KW-1185">Reference proteome</keyword>
<dbReference type="CDD" id="cd00024">
    <property type="entry name" value="CD_CSD"/>
    <property type="match status" value="1"/>
</dbReference>
<dbReference type="Proteomes" id="UP000515129">
    <property type="component" value="Unplaced"/>
</dbReference>
<name>A0A6P6N5M2_CARAU</name>
<gene>
    <name evidence="3" type="primary">LOC113075975</name>
</gene>
<dbReference type="AlphaFoldDB" id="A0A6P6N5M2"/>
<accession>A0A6P6N5M2</accession>
<dbReference type="RefSeq" id="XP_026104405.1">
    <property type="nucleotide sequence ID" value="XM_026248620.1"/>
</dbReference>
<feature type="region of interest" description="Disordered" evidence="1">
    <location>
        <begin position="181"/>
        <end position="211"/>
    </location>
</feature>
<organism evidence="2 3">
    <name type="scientific">Carassius auratus</name>
    <name type="common">Goldfish</name>
    <dbReference type="NCBI Taxonomy" id="7957"/>
    <lineage>
        <taxon>Eukaryota</taxon>
        <taxon>Metazoa</taxon>
        <taxon>Chordata</taxon>
        <taxon>Craniata</taxon>
        <taxon>Vertebrata</taxon>
        <taxon>Euteleostomi</taxon>
        <taxon>Actinopterygii</taxon>
        <taxon>Neopterygii</taxon>
        <taxon>Teleostei</taxon>
        <taxon>Ostariophysi</taxon>
        <taxon>Cypriniformes</taxon>
        <taxon>Cyprinidae</taxon>
        <taxon>Cyprininae</taxon>
        <taxon>Carassius</taxon>
    </lineage>
</organism>
<feature type="region of interest" description="Disordered" evidence="1">
    <location>
        <begin position="124"/>
        <end position="150"/>
    </location>
</feature>
<feature type="region of interest" description="Disordered" evidence="1">
    <location>
        <begin position="245"/>
        <end position="276"/>
    </location>
</feature>